<reference evidence="1" key="1">
    <citation type="journal article" date="2014" name="Front. Microbiol.">
        <title>High frequency of phylogenetically diverse reductive dehalogenase-homologous genes in deep subseafloor sedimentary metagenomes.</title>
        <authorList>
            <person name="Kawai M."/>
            <person name="Futagami T."/>
            <person name="Toyoda A."/>
            <person name="Takaki Y."/>
            <person name="Nishi S."/>
            <person name="Hori S."/>
            <person name="Arai W."/>
            <person name="Tsubouchi T."/>
            <person name="Morono Y."/>
            <person name="Uchiyama I."/>
            <person name="Ito T."/>
            <person name="Fujiyama A."/>
            <person name="Inagaki F."/>
            <person name="Takami H."/>
        </authorList>
    </citation>
    <scope>NUCLEOTIDE SEQUENCE</scope>
    <source>
        <strain evidence="1">Expedition CK06-06</strain>
    </source>
</reference>
<proteinExistence type="predicted"/>
<accession>X1BM84</accession>
<sequence>MYDNKVYNVTYEGSAYSVAAHHDYIYEIGSVEGQAYVYKLAPIESVTFKNFHEIIVGNPRWALWGMKSWDISETNNALDLDGDESTTDDQYYILSEYQSTNSYNSSWSRMWVNLQWDPNGTLYGDEMNTYSWMGVETNTWSYEWQDTYFWYHADDLTPVGAAEWSVINSTIFDAEGLP</sequence>
<evidence type="ECO:0000313" key="1">
    <source>
        <dbReference type="EMBL" id="GAG97029.1"/>
    </source>
</evidence>
<dbReference type="EMBL" id="BART01029094">
    <property type="protein sequence ID" value="GAG97029.1"/>
    <property type="molecule type" value="Genomic_DNA"/>
</dbReference>
<gene>
    <name evidence="1" type="ORF">S01H4_51134</name>
</gene>
<organism evidence="1">
    <name type="scientific">marine sediment metagenome</name>
    <dbReference type="NCBI Taxonomy" id="412755"/>
    <lineage>
        <taxon>unclassified sequences</taxon>
        <taxon>metagenomes</taxon>
        <taxon>ecological metagenomes</taxon>
    </lineage>
</organism>
<comment type="caution">
    <text evidence="1">The sequence shown here is derived from an EMBL/GenBank/DDBJ whole genome shotgun (WGS) entry which is preliminary data.</text>
</comment>
<name>X1BM84_9ZZZZ</name>
<protein>
    <submittedName>
        <fullName evidence="1">Uncharacterized protein</fullName>
    </submittedName>
</protein>
<dbReference type="AlphaFoldDB" id="X1BM84"/>